<reference evidence="2 3" key="1">
    <citation type="submission" date="2024-09" db="EMBL/GenBank/DDBJ databases">
        <title>Genome sequencing and assembly of Phytophthora oleae, isolate VK10A, causative agent of rot of olive drupes.</title>
        <authorList>
            <person name="Conti Taguali S."/>
            <person name="Riolo M."/>
            <person name="La Spada F."/>
            <person name="Cacciola S.O."/>
            <person name="Dionisio G."/>
        </authorList>
    </citation>
    <scope>NUCLEOTIDE SEQUENCE [LARGE SCALE GENOMIC DNA]</scope>
    <source>
        <strain evidence="2 3">VK10A</strain>
    </source>
</reference>
<gene>
    <name evidence="2" type="ORF">V7S43_002272</name>
</gene>
<sequence>MESTTGSVTTIVTTRTLCSVSATSGLGRRRRKDLNSFHLQRRNPDLVENGEASDAATARNQEQAAAGFSELAQHNLEPVAFPVAPPMQSTQAVYIVMQAIPLAVGAQAQVLLPQVASCSCSTDNRDPIMPADGHIYSRRLNQRQQFAVSVQQVQYAQNLVGLPCVVADAVNTSVPQNIIRPGRGTKVQKMSHKRSKRKAISRRTSYSCDVQDI</sequence>
<evidence type="ECO:0000256" key="1">
    <source>
        <dbReference type="SAM" id="MobiDB-lite"/>
    </source>
</evidence>
<evidence type="ECO:0000313" key="2">
    <source>
        <dbReference type="EMBL" id="KAL3672975.1"/>
    </source>
</evidence>
<dbReference type="AlphaFoldDB" id="A0ABD3G1F4"/>
<dbReference type="Proteomes" id="UP001632037">
    <property type="component" value="Unassembled WGS sequence"/>
</dbReference>
<comment type="caution">
    <text evidence="2">The sequence shown here is derived from an EMBL/GenBank/DDBJ whole genome shotgun (WGS) entry which is preliminary data.</text>
</comment>
<accession>A0ABD3G1F4</accession>
<dbReference type="EMBL" id="JBIMZQ010000003">
    <property type="protein sequence ID" value="KAL3672975.1"/>
    <property type="molecule type" value="Genomic_DNA"/>
</dbReference>
<name>A0ABD3G1F4_9STRA</name>
<proteinExistence type="predicted"/>
<organism evidence="2 3">
    <name type="scientific">Phytophthora oleae</name>
    <dbReference type="NCBI Taxonomy" id="2107226"/>
    <lineage>
        <taxon>Eukaryota</taxon>
        <taxon>Sar</taxon>
        <taxon>Stramenopiles</taxon>
        <taxon>Oomycota</taxon>
        <taxon>Peronosporomycetes</taxon>
        <taxon>Peronosporales</taxon>
        <taxon>Peronosporaceae</taxon>
        <taxon>Phytophthora</taxon>
    </lineage>
</organism>
<feature type="region of interest" description="Disordered" evidence="1">
    <location>
        <begin position="41"/>
        <end position="62"/>
    </location>
</feature>
<protein>
    <submittedName>
        <fullName evidence="2">Uncharacterized protein</fullName>
    </submittedName>
</protein>
<evidence type="ECO:0000313" key="3">
    <source>
        <dbReference type="Proteomes" id="UP001632037"/>
    </source>
</evidence>
<keyword evidence="3" id="KW-1185">Reference proteome</keyword>